<proteinExistence type="inferred from homology"/>
<keyword evidence="3" id="KW-0233">DNA recombination</keyword>
<evidence type="ECO:0000256" key="3">
    <source>
        <dbReference type="ARBA" id="ARBA00023172"/>
    </source>
</evidence>
<sequence>MSVNSSNRICYDNTVFSAGSGINIKELNVLEDWDGRPNSKWSVNCINKFRTKIEKYSYRYHNNGVLNKFDLAQLLPSHLIIQYANDCFGYDGWHMDVLHVETGECLTIPNYDPDSRYKEKFTVQSEAKVKITLKDGTNSAHFCKRASTMHSRGEVYNKSKKEVVTYAMKEAFLNFQNIMEDYELKVETNYFKDGLFGSKT</sequence>
<dbReference type="AlphaFoldDB" id="G8BQF7"/>
<dbReference type="GO" id="GO:0045002">
    <property type="term" value="P:double-strand break repair via single-strand annealing"/>
    <property type="evidence" value="ECO:0007669"/>
    <property type="project" value="TreeGrafter"/>
</dbReference>
<gene>
    <name evidence="5" type="primary">TPHA0B00820</name>
    <name evidence="5" type="ordered locus">TPHA_0B00820</name>
</gene>
<dbReference type="SUPFAM" id="SSF54768">
    <property type="entry name" value="dsRNA-binding domain-like"/>
    <property type="match status" value="1"/>
</dbReference>
<keyword evidence="2" id="KW-0227">DNA damage</keyword>
<evidence type="ECO:0008006" key="7">
    <source>
        <dbReference type="Google" id="ProtNLM"/>
    </source>
</evidence>
<dbReference type="Proteomes" id="UP000005666">
    <property type="component" value="Chromosome 2"/>
</dbReference>
<dbReference type="GO" id="GO:0005634">
    <property type="term" value="C:nucleus"/>
    <property type="evidence" value="ECO:0007669"/>
    <property type="project" value="TreeGrafter"/>
</dbReference>
<dbReference type="OrthoDB" id="206565at2759"/>
<dbReference type="STRING" id="1071381.G8BQF7"/>
<dbReference type="PANTHER" id="PTHR12132:SF2">
    <property type="entry name" value="DNA REPAIR PROTEIN RAD59"/>
    <property type="match status" value="1"/>
</dbReference>
<comment type="similarity">
    <text evidence="1">Belongs to the RAD52 family.</text>
</comment>
<evidence type="ECO:0000256" key="4">
    <source>
        <dbReference type="ARBA" id="ARBA00023204"/>
    </source>
</evidence>
<dbReference type="InterPro" id="IPR042525">
    <property type="entry name" value="Rad52_Rad59_Rad22_sf"/>
</dbReference>
<protein>
    <recommendedName>
        <fullName evidence="7">DNA repair protein RAD59</fullName>
    </recommendedName>
</protein>
<reference evidence="5 6" key="1">
    <citation type="journal article" date="2011" name="Proc. Natl. Acad. Sci. U.S.A.">
        <title>Evolutionary erosion of yeast sex chromosomes by mating-type switching accidents.</title>
        <authorList>
            <person name="Gordon J.L."/>
            <person name="Armisen D."/>
            <person name="Proux-Wera E."/>
            <person name="Oheigeartaigh S.S."/>
            <person name="Byrne K.P."/>
            <person name="Wolfe K.H."/>
        </authorList>
    </citation>
    <scope>NUCLEOTIDE SEQUENCE [LARGE SCALE GENOMIC DNA]</scope>
    <source>
        <strain evidence="6">ATCC 24235 / CBS 4417 / NBRC 1672 / NRRL Y-8282 / UCD 70-5</strain>
    </source>
</reference>
<accession>G8BQF7</accession>
<dbReference type="KEGG" id="tpf:TPHA_0B00820"/>
<dbReference type="HOGENOM" id="CLU_091426_0_0_1"/>
<dbReference type="eggNOG" id="KOG4141">
    <property type="taxonomic scope" value="Eukaryota"/>
</dbReference>
<dbReference type="GeneID" id="11535144"/>
<dbReference type="EMBL" id="HE612857">
    <property type="protein sequence ID" value="CCE61754.1"/>
    <property type="molecule type" value="Genomic_DNA"/>
</dbReference>
<evidence type="ECO:0000313" key="6">
    <source>
        <dbReference type="Proteomes" id="UP000005666"/>
    </source>
</evidence>
<name>G8BQF7_TETPH</name>
<organism evidence="5 6">
    <name type="scientific">Tetrapisispora phaffii (strain ATCC 24235 / CBS 4417 / NBRC 1672 / NRRL Y-8282 / UCD 70-5)</name>
    <name type="common">Yeast</name>
    <name type="synonym">Fabospora phaffii</name>
    <dbReference type="NCBI Taxonomy" id="1071381"/>
    <lineage>
        <taxon>Eukaryota</taxon>
        <taxon>Fungi</taxon>
        <taxon>Dikarya</taxon>
        <taxon>Ascomycota</taxon>
        <taxon>Saccharomycotina</taxon>
        <taxon>Saccharomycetes</taxon>
        <taxon>Saccharomycetales</taxon>
        <taxon>Saccharomycetaceae</taxon>
        <taxon>Tetrapisispora</taxon>
    </lineage>
</organism>
<dbReference type="GO" id="GO:0006312">
    <property type="term" value="P:mitotic recombination"/>
    <property type="evidence" value="ECO:0007669"/>
    <property type="project" value="TreeGrafter"/>
</dbReference>
<evidence type="ECO:0000256" key="2">
    <source>
        <dbReference type="ARBA" id="ARBA00022763"/>
    </source>
</evidence>
<keyword evidence="6" id="KW-1185">Reference proteome</keyword>
<dbReference type="RefSeq" id="XP_003684188.1">
    <property type="nucleotide sequence ID" value="XM_003684140.1"/>
</dbReference>
<dbReference type="PANTHER" id="PTHR12132">
    <property type="entry name" value="DNA REPAIR AND RECOMBINATION PROTEIN RAD52, RAD59"/>
    <property type="match status" value="1"/>
</dbReference>
<evidence type="ECO:0000313" key="5">
    <source>
        <dbReference type="EMBL" id="CCE61754.1"/>
    </source>
</evidence>
<dbReference type="OMA" id="WSVQRIG"/>
<dbReference type="Gene3D" id="3.30.390.80">
    <property type="entry name" value="DNA repair protein Rad52/59/22"/>
    <property type="match status" value="1"/>
</dbReference>
<dbReference type="Pfam" id="PF04098">
    <property type="entry name" value="Rad52_Rad22"/>
    <property type="match status" value="1"/>
</dbReference>
<dbReference type="InterPro" id="IPR007232">
    <property type="entry name" value="Rad52_Rad59_Rad22"/>
</dbReference>
<dbReference type="GO" id="GO:0000724">
    <property type="term" value="P:double-strand break repair via homologous recombination"/>
    <property type="evidence" value="ECO:0007669"/>
    <property type="project" value="TreeGrafter"/>
</dbReference>
<keyword evidence="4" id="KW-0234">DNA repair</keyword>
<evidence type="ECO:0000256" key="1">
    <source>
        <dbReference type="ARBA" id="ARBA00006638"/>
    </source>
</evidence>
<dbReference type="InterPro" id="IPR041247">
    <property type="entry name" value="Rad52_fam"/>
</dbReference>